<reference evidence="3" key="1">
    <citation type="submission" date="2018-06" db="EMBL/GenBank/DDBJ databases">
        <authorList>
            <person name="Zhirakovskaya E."/>
        </authorList>
    </citation>
    <scope>NUCLEOTIDE SEQUENCE</scope>
</reference>
<feature type="domain" description="PhoD-like phosphatase metallophosphatase" evidence="2">
    <location>
        <begin position="42"/>
        <end position="267"/>
    </location>
</feature>
<keyword evidence="1" id="KW-1133">Transmembrane helix</keyword>
<evidence type="ECO:0000256" key="1">
    <source>
        <dbReference type="SAM" id="Phobius"/>
    </source>
</evidence>
<keyword evidence="1" id="KW-0472">Membrane</keyword>
<evidence type="ECO:0000259" key="2">
    <source>
        <dbReference type="Pfam" id="PF09423"/>
    </source>
</evidence>
<keyword evidence="1" id="KW-0812">Transmembrane</keyword>
<dbReference type="SUPFAM" id="SSF56300">
    <property type="entry name" value="Metallo-dependent phosphatases"/>
    <property type="match status" value="1"/>
</dbReference>
<sequence length="342" mass="39549">MLKIGHYISFFAIFASSTLIAIKLSEIYFPPEKAITNIAFGSCARQNLPQPIWESIVNARPEIFIFMGDTIYGDSEDGDILREKYAMLGGKPGYQKLKSQTRILATWDDHDYGRNNAGLEYPGKVESQKAFLDFFKEPVNSARRESPGVYASYMFGPKDKRLQIILLDTRYFRSTYNAGDNHSAPSITMLGDTQWRWLEKELRKPAEIRIVVSSVQYVNGSRDYETWRNMPRERRRLLKLIKKTQAQGVIILSGDIHYADLSKLETKQAYPIYDLTSSGLTHYDKSYYENRYRVGLPYNGENFGQIRIDWDVEDPIISLMIRDIQGNVKKNITLRRSELTFK</sequence>
<protein>
    <submittedName>
        <fullName evidence="3">Phosphodiesterase/alkaline phosphatase D-like protein</fullName>
    </submittedName>
</protein>
<dbReference type="PANTHER" id="PTHR33987:SF1">
    <property type="entry name" value="CALCINEURIN-LIKE METALLO-PHOSPHOESTERASE SUPERFAMILY PROTEIN"/>
    <property type="match status" value="1"/>
</dbReference>
<gene>
    <name evidence="3" type="ORF">MNBD_NITROSPINAE02-1726</name>
</gene>
<feature type="transmembrane region" description="Helical" evidence="1">
    <location>
        <begin position="6"/>
        <end position="24"/>
    </location>
</feature>
<organism evidence="3">
    <name type="scientific">hydrothermal vent metagenome</name>
    <dbReference type="NCBI Taxonomy" id="652676"/>
    <lineage>
        <taxon>unclassified sequences</taxon>
        <taxon>metagenomes</taxon>
        <taxon>ecological metagenomes</taxon>
    </lineage>
</organism>
<dbReference type="CDD" id="cd07389">
    <property type="entry name" value="MPP_PhoD"/>
    <property type="match status" value="1"/>
</dbReference>
<dbReference type="Pfam" id="PF09423">
    <property type="entry name" value="PhoD"/>
    <property type="match status" value="1"/>
</dbReference>
<dbReference type="Gene3D" id="3.60.21.70">
    <property type="entry name" value="PhoD-like phosphatase"/>
    <property type="match status" value="1"/>
</dbReference>
<dbReference type="EMBL" id="UOGE01000001">
    <property type="protein sequence ID" value="VAX15819.1"/>
    <property type="molecule type" value="Genomic_DNA"/>
</dbReference>
<accession>A0A3B1BC97</accession>
<dbReference type="InterPro" id="IPR018946">
    <property type="entry name" value="PhoD-like_MPP"/>
</dbReference>
<dbReference type="InterPro" id="IPR038607">
    <property type="entry name" value="PhoD-like_sf"/>
</dbReference>
<dbReference type="InterPro" id="IPR029052">
    <property type="entry name" value="Metallo-depent_PP-like"/>
</dbReference>
<name>A0A3B1BC97_9ZZZZ</name>
<evidence type="ECO:0000313" key="3">
    <source>
        <dbReference type="EMBL" id="VAX15819.1"/>
    </source>
</evidence>
<dbReference type="PANTHER" id="PTHR33987">
    <property type="entry name" value="CALCINEURIN-LIKE METALLO-PHOSPHOESTERASE SUPERFAMILY PROTEIN"/>
    <property type="match status" value="1"/>
</dbReference>
<dbReference type="AlphaFoldDB" id="A0A3B1BC97"/>
<proteinExistence type="predicted"/>